<accession>A0A379AWX5</accession>
<evidence type="ECO:0008006" key="6">
    <source>
        <dbReference type="Google" id="ProtNLM"/>
    </source>
</evidence>
<dbReference type="EMBL" id="UGSQ01000003">
    <property type="protein sequence ID" value="SUB26835.1"/>
    <property type="molecule type" value="Genomic_DNA"/>
</dbReference>
<name>A0A379AWX5_AVIGA</name>
<protein>
    <recommendedName>
        <fullName evidence="6">Transmembrane protein</fullName>
    </recommendedName>
</protein>
<feature type="transmembrane region" description="Helical" evidence="1">
    <location>
        <begin position="92"/>
        <end position="112"/>
    </location>
</feature>
<reference evidence="2 4" key="1">
    <citation type="submission" date="2018-06" db="EMBL/GenBank/DDBJ databases">
        <authorList>
            <consortium name="Pathogen Informatics"/>
            <person name="Doyle S."/>
        </authorList>
    </citation>
    <scope>NUCLEOTIDE SEQUENCE [LARGE SCALE GENOMIC DNA]</scope>
    <source>
        <strain evidence="2 4">NCTC11188</strain>
    </source>
</reference>
<keyword evidence="5" id="KW-1185">Reference proteome</keyword>
<dbReference type="Proteomes" id="UP000294683">
    <property type="component" value="Unassembled WGS sequence"/>
</dbReference>
<feature type="transmembrane region" description="Helical" evidence="1">
    <location>
        <begin position="69"/>
        <end position="86"/>
    </location>
</feature>
<sequence length="270" mass="30141">MSESQSKSFTFMLSAIPLCLLILVDSFALYLQGQPKAISHLSLAVLVAQLLCVLVFHKGQICNGQRGRLVKVNGYLFVYWGFWLLLSLFSNYHYVLTDMVSLCGIGLSLAIWFQPTDTQLRQSILLLGALLGGLGVVVYSLIFLQLPWLALLPYNFFGQLFMGVILANLFLVIAKNRLQGFIALLPLMMMIFLLFNGILSTVLIYLAHQSAVVFYNEFALGLYFFLHLVLVAIIALPILTKTKLSYPTLSLLFFIALSLPIWANFSLIAG</sequence>
<reference evidence="3 5" key="2">
    <citation type="submission" date="2019-03" db="EMBL/GenBank/DDBJ databases">
        <title>Genomic Encyclopedia of Type Strains, Phase IV (KMG-IV): sequencing the most valuable type-strain genomes for metagenomic binning, comparative biology and taxonomic classification.</title>
        <authorList>
            <person name="Goeker M."/>
        </authorList>
    </citation>
    <scope>NUCLEOTIDE SEQUENCE [LARGE SCALE GENOMIC DNA]</scope>
    <source>
        <strain evidence="3 5">DSM 17481</strain>
    </source>
</reference>
<evidence type="ECO:0000313" key="3">
    <source>
        <dbReference type="EMBL" id="TDP30335.1"/>
    </source>
</evidence>
<keyword evidence="1" id="KW-0812">Transmembrane</keyword>
<organism evidence="2 4">
    <name type="scientific">Avibacterium gallinarum</name>
    <name type="common">Pasteurella gallinarum</name>
    <dbReference type="NCBI Taxonomy" id="755"/>
    <lineage>
        <taxon>Bacteria</taxon>
        <taxon>Pseudomonadati</taxon>
        <taxon>Pseudomonadota</taxon>
        <taxon>Gammaproteobacteria</taxon>
        <taxon>Pasteurellales</taxon>
        <taxon>Pasteurellaceae</taxon>
        <taxon>Avibacterium</taxon>
    </lineage>
</organism>
<feature type="transmembrane region" description="Helical" evidence="1">
    <location>
        <begin position="156"/>
        <end position="174"/>
    </location>
</feature>
<feature type="transmembrane region" description="Helical" evidence="1">
    <location>
        <begin position="124"/>
        <end position="144"/>
    </location>
</feature>
<evidence type="ECO:0000313" key="2">
    <source>
        <dbReference type="EMBL" id="SUB26835.1"/>
    </source>
</evidence>
<keyword evidence="1" id="KW-0472">Membrane</keyword>
<dbReference type="EMBL" id="SNXJ01000001">
    <property type="protein sequence ID" value="TDP30335.1"/>
    <property type="molecule type" value="Genomic_DNA"/>
</dbReference>
<dbReference type="Proteomes" id="UP000255113">
    <property type="component" value="Unassembled WGS sequence"/>
</dbReference>
<feature type="transmembrane region" description="Helical" evidence="1">
    <location>
        <begin position="37"/>
        <end position="57"/>
    </location>
</feature>
<dbReference type="AlphaFoldDB" id="A0A379AWX5"/>
<feature type="transmembrane region" description="Helical" evidence="1">
    <location>
        <begin position="181"/>
        <end position="206"/>
    </location>
</feature>
<proteinExistence type="predicted"/>
<dbReference type="RefSeq" id="WP_103853276.1">
    <property type="nucleotide sequence ID" value="NZ_PQVJ01000011.1"/>
</dbReference>
<evidence type="ECO:0000313" key="5">
    <source>
        <dbReference type="Proteomes" id="UP000294683"/>
    </source>
</evidence>
<gene>
    <name evidence="3" type="ORF">EV689_101366</name>
    <name evidence="2" type="ORF">NCTC11188_01198</name>
</gene>
<feature type="transmembrane region" description="Helical" evidence="1">
    <location>
        <begin position="251"/>
        <end position="269"/>
    </location>
</feature>
<evidence type="ECO:0000313" key="4">
    <source>
        <dbReference type="Proteomes" id="UP000255113"/>
    </source>
</evidence>
<feature type="transmembrane region" description="Helical" evidence="1">
    <location>
        <begin position="12"/>
        <end position="31"/>
    </location>
</feature>
<keyword evidence="1" id="KW-1133">Transmembrane helix</keyword>
<evidence type="ECO:0000256" key="1">
    <source>
        <dbReference type="SAM" id="Phobius"/>
    </source>
</evidence>
<feature type="transmembrane region" description="Helical" evidence="1">
    <location>
        <begin position="218"/>
        <end position="239"/>
    </location>
</feature>